<feature type="transmembrane region" description="Helical" evidence="1">
    <location>
        <begin position="129"/>
        <end position="148"/>
    </location>
</feature>
<comment type="caution">
    <text evidence="2">The sequence shown here is derived from an EMBL/GenBank/DDBJ whole genome shotgun (WGS) entry which is preliminary data.</text>
</comment>
<name>A0A314KRR4_NICAT</name>
<keyword evidence="3" id="KW-1185">Reference proteome</keyword>
<accession>A0A314KRR4</accession>
<dbReference type="SUPFAM" id="SSF54001">
    <property type="entry name" value="Cysteine proteinases"/>
    <property type="match status" value="1"/>
</dbReference>
<feature type="non-terminal residue" evidence="2">
    <location>
        <position position="181"/>
    </location>
</feature>
<keyword evidence="1" id="KW-1133">Transmembrane helix</keyword>
<sequence>EEKGEEEEVEIEDHTEFTWLIEESTGVKVANYVRGIDLSCFGTNYVRCQISTHYFFGILHFKDKIIYVYDSMSNTAYERALEHVHNYARLIPHCLKCLDFGTHNKSYGENPVEKFKIKWMNTPLQDNKYVFGICLPFILCLLFFLLFIDMRLKKEDIFNFDQCQALALRRELAANLWAHGK</sequence>
<evidence type="ECO:0000313" key="2">
    <source>
        <dbReference type="EMBL" id="OIT31992.1"/>
    </source>
</evidence>
<organism evidence="2 3">
    <name type="scientific">Nicotiana attenuata</name>
    <name type="common">Coyote tobacco</name>
    <dbReference type="NCBI Taxonomy" id="49451"/>
    <lineage>
        <taxon>Eukaryota</taxon>
        <taxon>Viridiplantae</taxon>
        <taxon>Streptophyta</taxon>
        <taxon>Embryophyta</taxon>
        <taxon>Tracheophyta</taxon>
        <taxon>Spermatophyta</taxon>
        <taxon>Magnoliopsida</taxon>
        <taxon>eudicotyledons</taxon>
        <taxon>Gunneridae</taxon>
        <taxon>Pentapetalae</taxon>
        <taxon>asterids</taxon>
        <taxon>lamiids</taxon>
        <taxon>Solanales</taxon>
        <taxon>Solanaceae</taxon>
        <taxon>Nicotianoideae</taxon>
        <taxon>Nicotianeae</taxon>
        <taxon>Nicotiana</taxon>
    </lineage>
</organism>
<evidence type="ECO:0000313" key="3">
    <source>
        <dbReference type="Proteomes" id="UP000187609"/>
    </source>
</evidence>
<proteinExistence type="predicted"/>
<dbReference type="Gene3D" id="3.40.395.10">
    <property type="entry name" value="Adenoviral Proteinase, Chain A"/>
    <property type="match status" value="1"/>
</dbReference>
<gene>
    <name evidence="2" type="ORF">A4A49_62030</name>
</gene>
<keyword evidence="1" id="KW-0472">Membrane</keyword>
<dbReference type="Gramene" id="OIT31992">
    <property type="protein sequence ID" value="OIT31992"/>
    <property type="gene ID" value="A4A49_62030"/>
</dbReference>
<reference evidence="2" key="1">
    <citation type="submission" date="2016-11" db="EMBL/GenBank/DDBJ databases">
        <title>The genome of Nicotiana attenuata.</title>
        <authorList>
            <person name="Xu S."/>
            <person name="Brockmoeller T."/>
            <person name="Gaquerel E."/>
            <person name="Navarro A."/>
            <person name="Kuhl H."/>
            <person name="Gase K."/>
            <person name="Ling Z."/>
            <person name="Zhou W."/>
            <person name="Kreitzer C."/>
            <person name="Stanke M."/>
            <person name="Tang H."/>
            <person name="Lyons E."/>
            <person name="Pandey P."/>
            <person name="Pandey S.P."/>
            <person name="Timmermann B."/>
            <person name="Baldwin I.T."/>
        </authorList>
    </citation>
    <scope>NUCLEOTIDE SEQUENCE [LARGE SCALE GENOMIC DNA]</scope>
    <source>
        <strain evidence="2">UT</strain>
    </source>
</reference>
<keyword evidence="1" id="KW-0812">Transmembrane</keyword>
<dbReference type="EMBL" id="MJEQ01001152">
    <property type="protein sequence ID" value="OIT31992.1"/>
    <property type="molecule type" value="Genomic_DNA"/>
</dbReference>
<feature type="non-terminal residue" evidence="2">
    <location>
        <position position="1"/>
    </location>
</feature>
<dbReference type="AlphaFoldDB" id="A0A314KRR4"/>
<protein>
    <submittedName>
        <fullName evidence="2">Uncharacterized protein</fullName>
    </submittedName>
</protein>
<dbReference type="Proteomes" id="UP000187609">
    <property type="component" value="Unassembled WGS sequence"/>
</dbReference>
<evidence type="ECO:0000256" key="1">
    <source>
        <dbReference type="SAM" id="Phobius"/>
    </source>
</evidence>
<dbReference type="InterPro" id="IPR038765">
    <property type="entry name" value="Papain-like_cys_pep_sf"/>
</dbReference>